<protein>
    <recommendedName>
        <fullName evidence="1">RNase H type-1 domain-containing protein</fullName>
    </recommendedName>
</protein>
<dbReference type="InterPro" id="IPR052929">
    <property type="entry name" value="RNase_H-like_EbsB-rel"/>
</dbReference>
<dbReference type="CDD" id="cd06222">
    <property type="entry name" value="RNase_H_like"/>
    <property type="match status" value="1"/>
</dbReference>
<keyword evidence="3" id="KW-1185">Reference proteome</keyword>
<dbReference type="GO" id="GO:0004523">
    <property type="term" value="F:RNA-DNA hybrid ribonuclease activity"/>
    <property type="evidence" value="ECO:0007669"/>
    <property type="project" value="InterPro"/>
</dbReference>
<dbReference type="InterPro" id="IPR036397">
    <property type="entry name" value="RNaseH_sf"/>
</dbReference>
<dbReference type="SUPFAM" id="SSF53098">
    <property type="entry name" value="Ribonuclease H-like"/>
    <property type="match status" value="1"/>
</dbReference>
<sequence length="105" mass="11207">MFISPALAPAFYHIEGFLKINVDATVSASRCSIGLVIRGSDGHVRLAIGLQHQGIVNPYLAELLAFRDAISFVASRSLSHVIVEGDSEVVVNQVCQGVLEDSPDS</sequence>
<dbReference type="PANTHER" id="PTHR47074">
    <property type="entry name" value="BNAC02G40300D PROTEIN"/>
    <property type="match status" value="1"/>
</dbReference>
<dbReference type="Proteomes" id="UP001497516">
    <property type="component" value="Chromosome 4"/>
</dbReference>
<evidence type="ECO:0000313" key="3">
    <source>
        <dbReference type="Proteomes" id="UP001497516"/>
    </source>
</evidence>
<organism evidence="2 3">
    <name type="scientific">Linum trigynum</name>
    <dbReference type="NCBI Taxonomy" id="586398"/>
    <lineage>
        <taxon>Eukaryota</taxon>
        <taxon>Viridiplantae</taxon>
        <taxon>Streptophyta</taxon>
        <taxon>Embryophyta</taxon>
        <taxon>Tracheophyta</taxon>
        <taxon>Spermatophyta</taxon>
        <taxon>Magnoliopsida</taxon>
        <taxon>eudicotyledons</taxon>
        <taxon>Gunneridae</taxon>
        <taxon>Pentapetalae</taxon>
        <taxon>rosids</taxon>
        <taxon>fabids</taxon>
        <taxon>Malpighiales</taxon>
        <taxon>Linaceae</taxon>
        <taxon>Linum</taxon>
    </lineage>
</organism>
<dbReference type="InterPro" id="IPR044730">
    <property type="entry name" value="RNase_H-like_dom_plant"/>
</dbReference>
<proteinExistence type="predicted"/>
<dbReference type="InterPro" id="IPR002156">
    <property type="entry name" value="RNaseH_domain"/>
</dbReference>
<dbReference type="Pfam" id="PF13456">
    <property type="entry name" value="RVT_3"/>
    <property type="match status" value="1"/>
</dbReference>
<reference evidence="2 3" key="1">
    <citation type="submission" date="2024-04" db="EMBL/GenBank/DDBJ databases">
        <authorList>
            <person name="Fracassetti M."/>
        </authorList>
    </citation>
    <scope>NUCLEOTIDE SEQUENCE [LARGE SCALE GENOMIC DNA]</scope>
</reference>
<gene>
    <name evidence="2" type="ORF">LTRI10_LOCUS26549</name>
</gene>
<dbReference type="Gene3D" id="3.30.420.10">
    <property type="entry name" value="Ribonuclease H-like superfamily/Ribonuclease H"/>
    <property type="match status" value="1"/>
</dbReference>
<dbReference type="EMBL" id="OZ034817">
    <property type="protein sequence ID" value="CAL1385408.1"/>
    <property type="molecule type" value="Genomic_DNA"/>
</dbReference>
<dbReference type="AlphaFoldDB" id="A0AAV2EIB6"/>
<accession>A0AAV2EIB6</accession>
<evidence type="ECO:0000259" key="1">
    <source>
        <dbReference type="Pfam" id="PF13456"/>
    </source>
</evidence>
<dbReference type="InterPro" id="IPR012337">
    <property type="entry name" value="RNaseH-like_sf"/>
</dbReference>
<dbReference type="PANTHER" id="PTHR47074:SF11">
    <property type="entry name" value="REVERSE TRANSCRIPTASE-LIKE PROTEIN"/>
    <property type="match status" value="1"/>
</dbReference>
<evidence type="ECO:0000313" key="2">
    <source>
        <dbReference type="EMBL" id="CAL1385408.1"/>
    </source>
</evidence>
<dbReference type="GO" id="GO:0003676">
    <property type="term" value="F:nucleic acid binding"/>
    <property type="evidence" value="ECO:0007669"/>
    <property type="project" value="InterPro"/>
</dbReference>
<feature type="domain" description="RNase H type-1" evidence="1">
    <location>
        <begin position="21"/>
        <end position="97"/>
    </location>
</feature>
<name>A0AAV2EIB6_9ROSI</name>